<keyword evidence="2" id="KW-1185">Reference proteome</keyword>
<sequence length="96" mass="10482">MTILDQRRVQSAWALLTACLSQVTARQTSEQVRFALLSEATDAAETIEALADPSRDVFAPTSFPPKAAPDMRPDRLLLAQSLLLGHARSRHLKVAA</sequence>
<evidence type="ECO:0000313" key="2">
    <source>
        <dbReference type="Proteomes" id="UP000317078"/>
    </source>
</evidence>
<dbReference type="Proteomes" id="UP000317078">
    <property type="component" value="Unassembled WGS sequence"/>
</dbReference>
<accession>A0A502EXN1</accession>
<protein>
    <submittedName>
        <fullName evidence="1">Uncharacterized protein</fullName>
    </submittedName>
</protein>
<reference evidence="1 2" key="1">
    <citation type="journal article" date="2019" name="Environ. Microbiol.">
        <title>Species interactions and distinct microbial communities in high Arctic permafrost affected cryosols are associated with the CH4 and CO2 gas fluxes.</title>
        <authorList>
            <person name="Altshuler I."/>
            <person name="Hamel J."/>
            <person name="Turney S."/>
            <person name="Magnuson E."/>
            <person name="Levesque R."/>
            <person name="Greer C."/>
            <person name="Whyte L.G."/>
        </authorList>
    </citation>
    <scope>NUCLEOTIDE SEQUENCE [LARGE SCALE GENOMIC DNA]</scope>
    <source>
        <strain evidence="1 2">S9.3B</strain>
    </source>
</reference>
<proteinExistence type="predicted"/>
<dbReference type="AlphaFoldDB" id="A0A502EXN1"/>
<gene>
    <name evidence="1" type="ORF">EAH89_28525</name>
</gene>
<dbReference type="EMBL" id="RCZP01000064">
    <property type="protein sequence ID" value="TPG41872.1"/>
    <property type="molecule type" value="Genomic_DNA"/>
</dbReference>
<comment type="caution">
    <text evidence="1">The sequence shown here is derived from an EMBL/GenBank/DDBJ whole genome shotgun (WGS) entry which is preliminary data.</text>
</comment>
<evidence type="ECO:0000313" key="1">
    <source>
        <dbReference type="EMBL" id="TPG41872.1"/>
    </source>
</evidence>
<organism evidence="1 2">
    <name type="scientific">Muricoccus nepalensis</name>
    <dbReference type="NCBI Taxonomy" id="1854500"/>
    <lineage>
        <taxon>Bacteria</taxon>
        <taxon>Pseudomonadati</taxon>
        <taxon>Pseudomonadota</taxon>
        <taxon>Alphaproteobacteria</taxon>
        <taxon>Acetobacterales</taxon>
        <taxon>Roseomonadaceae</taxon>
        <taxon>Muricoccus</taxon>
    </lineage>
</organism>
<name>A0A502EXN1_9PROT</name>
<dbReference type="PROSITE" id="PS51257">
    <property type="entry name" value="PROKAR_LIPOPROTEIN"/>
    <property type="match status" value="1"/>
</dbReference>
<dbReference type="RefSeq" id="WP_140887125.1">
    <property type="nucleotide sequence ID" value="NZ_RCZP01000064.1"/>
</dbReference>